<dbReference type="Proteomes" id="UP001595453">
    <property type="component" value="Unassembled WGS sequence"/>
</dbReference>
<comment type="caution">
    <text evidence="1">The sequence shown here is derived from an EMBL/GenBank/DDBJ whole genome shotgun (WGS) entry which is preliminary data.</text>
</comment>
<evidence type="ECO:0000313" key="1">
    <source>
        <dbReference type="EMBL" id="MFC3032102.1"/>
    </source>
</evidence>
<dbReference type="RefSeq" id="WP_377122053.1">
    <property type="nucleotide sequence ID" value="NZ_JBHRSD010000011.1"/>
</dbReference>
<sequence length="73" mass="8525">MREFFFYLDLSHAQCMAYYQGVIDYVQVVEDGGKKIRFPASRVRPFISTIGVRGRFRLILNDSNQFVSLEKVT</sequence>
<organism evidence="1 2">
    <name type="scientific">Pseudoalteromonas fenneropenaei</name>
    <dbReference type="NCBI Taxonomy" id="1737459"/>
    <lineage>
        <taxon>Bacteria</taxon>
        <taxon>Pseudomonadati</taxon>
        <taxon>Pseudomonadota</taxon>
        <taxon>Gammaproteobacteria</taxon>
        <taxon>Alteromonadales</taxon>
        <taxon>Pseudoalteromonadaceae</taxon>
        <taxon>Pseudoalteromonas</taxon>
    </lineage>
</organism>
<reference evidence="2" key="1">
    <citation type="journal article" date="2019" name="Int. J. Syst. Evol. Microbiol.">
        <title>The Global Catalogue of Microorganisms (GCM) 10K type strain sequencing project: providing services to taxonomists for standard genome sequencing and annotation.</title>
        <authorList>
            <consortium name="The Broad Institute Genomics Platform"/>
            <consortium name="The Broad Institute Genome Sequencing Center for Infectious Disease"/>
            <person name="Wu L."/>
            <person name="Ma J."/>
        </authorList>
    </citation>
    <scope>NUCLEOTIDE SEQUENCE [LARGE SCALE GENOMIC DNA]</scope>
    <source>
        <strain evidence="2">KCTC 42730</strain>
    </source>
</reference>
<proteinExistence type="predicted"/>
<dbReference type="Pfam" id="PF11197">
    <property type="entry name" value="DUF2835"/>
    <property type="match status" value="1"/>
</dbReference>
<name>A0ABV7CHN8_9GAMM</name>
<accession>A0ABV7CHN8</accession>
<keyword evidence="2" id="KW-1185">Reference proteome</keyword>
<evidence type="ECO:0000313" key="2">
    <source>
        <dbReference type="Proteomes" id="UP001595453"/>
    </source>
</evidence>
<gene>
    <name evidence="1" type="ORF">ACFOEE_06185</name>
</gene>
<dbReference type="EMBL" id="JBHRSD010000011">
    <property type="protein sequence ID" value="MFC3032102.1"/>
    <property type="molecule type" value="Genomic_DNA"/>
</dbReference>
<protein>
    <submittedName>
        <fullName evidence="1">DUF2835 family protein</fullName>
    </submittedName>
</protein>
<dbReference type="InterPro" id="IPR021363">
    <property type="entry name" value="DUF2835"/>
</dbReference>